<evidence type="ECO:0000256" key="1">
    <source>
        <dbReference type="SAM" id="MobiDB-lite"/>
    </source>
</evidence>
<reference evidence="3" key="1">
    <citation type="journal article" date="2013" name="Genome Biol.">
        <title>Reference genomes and transcriptomes of Nicotiana sylvestris and Nicotiana tomentosiformis.</title>
        <authorList>
            <person name="Sierro N."/>
            <person name="Battey J.N."/>
            <person name="Ouadi S."/>
            <person name="Bovet L."/>
            <person name="Goepfert S."/>
            <person name="Bakaher N."/>
            <person name="Peitsch M.C."/>
            <person name="Ivanov N.V."/>
        </authorList>
    </citation>
    <scope>NUCLEOTIDE SEQUENCE [LARGE SCALE GENOMIC DNA]</scope>
</reference>
<proteinExistence type="predicted"/>
<dbReference type="InterPro" id="IPR005162">
    <property type="entry name" value="Retrotrans_gag_dom"/>
</dbReference>
<feature type="region of interest" description="Disordered" evidence="1">
    <location>
        <begin position="141"/>
        <end position="198"/>
    </location>
</feature>
<name>A0A1U7X6B9_NICSY</name>
<evidence type="ECO:0000259" key="2">
    <source>
        <dbReference type="Pfam" id="PF03732"/>
    </source>
</evidence>
<dbReference type="PANTHER" id="PTHR33223">
    <property type="entry name" value="CCHC-TYPE DOMAIN-CONTAINING PROTEIN"/>
    <property type="match status" value="1"/>
</dbReference>
<evidence type="ECO:0000313" key="4">
    <source>
        <dbReference type="RefSeq" id="XP_009785231.1"/>
    </source>
</evidence>
<dbReference type="PANTHER" id="PTHR33223:SF11">
    <property type="entry name" value="ELEMENT PROTEIN, PUTATIVE-RELATED"/>
    <property type="match status" value="1"/>
</dbReference>
<protein>
    <submittedName>
        <fullName evidence="4">Uncharacterized protein LOC104233527</fullName>
    </submittedName>
</protein>
<organism evidence="3 4">
    <name type="scientific">Nicotiana sylvestris</name>
    <name type="common">Wood tobacco</name>
    <name type="synonym">South American tobacco</name>
    <dbReference type="NCBI Taxonomy" id="4096"/>
    <lineage>
        <taxon>Eukaryota</taxon>
        <taxon>Viridiplantae</taxon>
        <taxon>Streptophyta</taxon>
        <taxon>Embryophyta</taxon>
        <taxon>Tracheophyta</taxon>
        <taxon>Spermatophyta</taxon>
        <taxon>Magnoliopsida</taxon>
        <taxon>eudicotyledons</taxon>
        <taxon>Gunneridae</taxon>
        <taxon>Pentapetalae</taxon>
        <taxon>asterids</taxon>
        <taxon>lamiids</taxon>
        <taxon>Solanales</taxon>
        <taxon>Solanaceae</taxon>
        <taxon>Nicotianoideae</taxon>
        <taxon>Nicotianeae</taxon>
        <taxon>Nicotiana</taxon>
    </lineage>
</organism>
<dbReference type="Pfam" id="PF03732">
    <property type="entry name" value="Retrotrans_gag"/>
    <property type="match status" value="1"/>
</dbReference>
<dbReference type="Proteomes" id="UP000189701">
    <property type="component" value="Unplaced"/>
</dbReference>
<dbReference type="AlphaFoldDB" id="A0A1U7X6B9"/>
<accession>A0A1U7X6B9</accession>
<dbReference type="eggNOG" id="KOG0017">
    <property type="taxonomic scope" value="Eukaryota"/>
</dbReference>
<evidence type="ECO:0000313" key="3">
    <source>
        <dbReference type="Proteomes" id="UP000189701"/>
    </source>
</evidence>
<dbReference type="RefSeq" id="XP_009785231.1">
    <property type="nucleotide sequence ID" value="XM_009786929.1"/>
</dbReference>
<feature type="compositionally biased region" description="Basic and acidic residues" evidence="1">
    <location>
        <begin position="171"/>
        <end position="181"/>
    </location>
</feature>
<keyword evidence="3" id="KW-1185">Reference proteome</keyword>
<gene>
    <name evidence="4" type="primary">LOC104233527</name>
</gene>
<reference evidence="4" key="2">
    <citation type="submission" date="2025-08" db="UniProtKB">
        <authorList>
            <consortium name="RefSeq"/>
        </authorList>
    </citation>
    <scope>IDENTIFICATION</scope>
    <source>
        <tissue evidence="4">Leaf</tissue>
    </source>
</reference>
<feature type="domain" description="Retrotransposon gag" evidence="2">
    <location>
        <begin position="42"/>
        <end position="105"/>
    </location>
</feature>
<feature type="compositionally biased region" description="Basic and acidic residues" evidence="1">
    <location>
        <begin position="141"/>
        <end position="163"/>
    </location>
</feature>
<sequence>MDPNKHVTSYICAIKGNDLEDDEIESEQLKKFGETLSKGEMIWYHNLSPNSIDSFALLRYAFVKSHVGAVKVETRKSDIFKVKQRDKEMLKEFVSRFQMKRMDLPLVADDWVPVKIRVEFNHLRALFGSIYLTKTEDRPKRVVDHESRPVRDRYQPYSIDRRGNGPGHNSKRNERRSDRGHNSRGLMSKNGFNRPLRGREAPRLSEYNFNVDAASILSAIERIKTNKWLGPLQSDPIQRDPNFICIMALMATGPRTADN</sequence>